<evidence type="ECO:0000313" key="3">
    <source>
        <dbReference type="Proteomes" id="UP001222800"/>
    </source>
</evidence>
<dbReference type="InterPro" id="IPR011990">
    <property type="entry name" value="TPR-like_helical_dom_sf"/>
</dbReference>
<keyword evidence="3" id="KW-1185">Reference proteome</keyword>
<dbReference type="EMBL" id="CP120733">
    <property type="protein sequence ID" value="WFD08685.1"/>
    <property type="molecule type" value="Genomic_DNA"/>
</dbReference>
<proteinExistence type="predicted"/>
<feature type="transmembrane region" description="Helical" evidence="1">
    <location>
        <begin position="12"/>
        <end position="29"/>
    </location>
</feature>
<name>A0ABY8ECU2_9FIRM</name>
<organism evidence="2 3">
    <name type="scientific">Tepidibacter hydrothermalis</name>
    <dbReference type="NCBI Taxonomy" id="3036126"/>
    <lineage>
        <taxon>Bacteria</taxon>
        <taxon>Bacillati</taxon>
        <taxon>Bacillota</taxon>
        <taxon>Clostridia</taxon>
        <taxon>Peptostreptococcales</taxon>
        <taxon>Peptostreptococcaceae</taxon>
        <taxon>Tepidibacter</taxon>
    </lineage>
</organism>
<gene>
    <name evidence="2" type="ORF">P4S50_09750</name>
</gene>
<keyword evidence="1" id="KW-0812">Transmembrane</keyword>
<dbReference type="RefSeq" id="WP_277730594.1">
    <property type="nucleotide sequence ID" value="NZ_CP120733.1"/>
</dbReference>
<accession>A0ABY8ECU2</accession>
<protein>
    <recommendedName>
        <fullName evidence="4">Tetratricopeptide repeat protein</fullName>
    </recommendedName>
</protein>
<feature type="transmembrane region" description="Helical" evidence="1">
    <location>
        <begin position="35"/>
        <end position="53"/>
    </location>
</feature>
<dbReference type="SUPFAM" id="SSF81901">
    <property type="entry name" value="HCP-like"/>
    <property type="match status" value="1"/>
</dbReference>
<reference evidence="2 3" key="1">
    <citation type="submission" date="2023-03" db="EMBL/GenBank/DDBJ databases">
        <title>Complete genome sequence of Tepidibacter sp. SWIR-1, isolated from a deep-sea hydrothermal vent.</title>
        <authorList>
            <person name="Li X."/>
        </authorList>
    </citation>
    <scope>NUCLEOTIDE SEQUENCE [LARGE SCALE GENOMIC DNA]</scope>
    <source>
        <strain evidence="2 3">SWIR-1</strain>
    </source>
</reference>
<keyword evidence="1" id="KW-1133">Transmembrane helix</keyword>
<dbReference type="Proteomes" id="UP001222800">
    <property type="component" value="Chromosome"/>
</dbReference>
<evidence type="ECO:0008006" key="4">
    <source>
        <dbReference type="Google" id="ProtNLM"/>
    </source>
</evidence>
<dbReference type="Gene3D" id="1.25.40.10">
    <property type="entry name" value="Tetratricopeptide repeat domain"/>
    <property type="match status" value="1"/>
</dbReference>
<evidence type="ECO:0000313" key="2">
    <source>
        <dbReference type="EMBL" id="WFD08685.1"/>
    </source>
</evidence>
<sequence length="254" mass="29792">MIKRLKRNSSYIIVGAIGGIIFLILDEGFGIDKAILNNIFIFLVIIGSMFTIFRSIKRSKYVVSLLNDQYNVNLFLEEIEKDINKTLNDKNKKMLLINKSCGLNYKGDFEQSVEILKSIDIKGINKVFKKSYYNNFLYNLLMLDRIDEAKEMFANHIDDIEVETKYKMLDISTNHTLAAYEFYIGNLKKSREMFERLLEKDHSEINEVSTFYFLGLMDLKEKKLEEGRQKLKKSAEFGNYYFISKMAKDLLSKY</sequence>
<evidence type="ECO:0000256" key="1">
    <source>
        <dbReference type="SAM" id="Phobius"/>
    </source>
</evidence>
<keyword evidence="1" id="KW-0472">Membrane</keyword>